<protein>
    <submittedName>
        <fullName evidence="2">Predicted gene, 34066</fullName>
    </submittedName>
</protein>
<proteinExistence type="predicted"/>
<dbReference type="InterPro" id="IPR031699">
    <property type="entry name" value="DUF4720"/>
</dbReference>
<accession>A0ABQ0ED23</accession>
<feature type="chain" id="PRO_5045708739" evidence="1">
    <location>
        <begin position="22"/>
        <end position="42"/>
    </location>
</feature>
<comment type="caution">
    <text evidence="2">The sequence shown here is derived from an EMBL/GenBank/DDBJ whole genome shotgun (WGS) entry which is preliminary data.</text>
</comment>
<name>A0ABQ0ED23_APOSI</name>
<gene>
    <name evidence="2" type="ORF">APTSU1_000019700</name>
</gene>
<dbReference type="Proteomes" id="UP001623349">
    <property type="component" value="Unassembled WGS sequence"/>
</dbReference>
<dbReference type="EMBL" id="BAAFST010000001">
    <property type="protein sequence ID" value="GAB1284967.1"/>
    <property type="molecule type" value="Genomic_DNA"/>
</dbReference>
<sequence>MSKALLLLLLAALTLTSHVHTATLRNEDTWKPLSNPRNRELG</sequence>
<feature type="signal peptide" evidence="1">
    <location>
        <begin position="1"/>
        <end position="21"/>
    </location>
</feature>
<dbReference type="Pfam" id="PF15846">
    <property type="entry name" value="DUF4720"/>
    <property type="match status" value="1"/>
</dbReference>
<dbReference type="PANTHER" id="PTHR47620:SF1">
    <property type="entry name" value="GENE, 34066-RELATED"/>
    <property type="match status" value="1"/>
</dbReference>
<dbReference type="PANTHER" id="PTHR47620">
    <property type="entry name" value="CHROMOSOME 2 OPEN READING FRAME 66"/>
    <property type="match status" value="1"/>
</dbReference>
<keyword evidence="1" id="KW-0732">Signal</keyword>
<evidence type="ECO:0000313" key="2">
    <source>
        <dbReference type="EMBL" id="GAB1284967.1"/>
    </source>
</evidence>
<keyword evidence="3" id="KW-1185">Reference proteome</keyword>
<reference evidence="2 3" key="1">
    <citation type="submission" date="2024-08" db="EMBL/GenBank/DDBJ databases">
        <title>The draft genome of Apodemus speciosus.</title>
        <authorList>
            <person name="Nabeshima K."/>
            <person name="Suzuki S."/>
            <person name="Onuma M."/>
        </authorList>
    </citation>
    <scope>NUCLEOTIDE SEQUENCE [LARGE SCALE GENOMIC DNA]</scope>
    <source>
        <strain evidence="2">IB14-021</strain>
    </source>
</reference>
<organism evidence="2 3">
    <name type="scientific">Apodemus speciosus</name>
    <name type="common">Large Japanese field mouse</name>
    <dbReference type="NCBI Taxonomy" id="105296"/>
    <lineage>
        <taxon>Eukaryota</taxon>
        <taxon>Metazoa</taxon>
        <taxon>Chordata</taxon>
        <taxon>Craniata</taxon>
        <taxon>Vertebrata</taxon>
        <taxon>Euteleostomi</taxon>
        <taxon>Mammalia</taxon>
        <taxon>Eutheria</taxon>
        <taxon>Euarchontoglires</taxon>
        <taxon>Glires</taxon>
        <taxon>Rodentia</taxon>
        <taxon>Myomorpha</taxon>
        <taxon>Muroidea</taxon>
        <taxon>Muridae</taxon>
        <taxon>Murinae</taxon>
        <taxon>Apodemus</taxon>
    </lineage>
</organism>
<evidence type="ECO:0000313" key="3">
    <source>
        <dbReference type="Proteomes" id="UP001623349"/>
    </source>
</evidence>
<evidence type="ECO:0000256" key="1">
    <source>
        <dbReference type="SAM" id="SignalP"/>
    </source>
</evidence>